<dbReference type="Gene3D" id="1.20.1510.10">
    <property type="entry name" value="Cation efflux protein transmembrane domain"/>
    <property type="match status" value="1"/>
</dbReference>
<dbReference type="SUPFAM" id="SSF160240">
    <property type="entry name" value="Cation efflux protein cytoplasmic domain-like"/>
    <property type="match status" value="1"/>
</dbReference>
<dbReference type="Gene3D" id="3.30.70.1350">
    <property type="entry name" value="Cation efflux protein, cytoplasmic domain"/>
    <property type="match status" value="1"/>
</dbReference>
<name>A0A6L5YV57_9FIRM</name>
<evidence type="ECO:0000313" key="10">
    <source>
        <dbReference type="EMBL" id="MST75822.1"/>
    </source>
</evidence>
<keyword evidence="6 7" id="KW-0472">Membrane</keyword>
<keyword evidence="11" id="KW-1185">Reference proteome</keyword>
<feature type="transmembrane region" description="Helical" evidence="7">
    <location>
        <begin position="95"/>
        <end position="113"/>
    </location>
</feature>
<accession>A0A6L5YV57</accession>
<evidence type="ECO:0000256" key="7">
    <source>
        <dbReference type="SAM" id="Phobius"/>
    </source>
</evidence>
<dbReference type="InterPro" id="IPR036837">
    <property type="entry name" value="Cation_efflux_CTD_sf"/>
</dbReference>
<dbReference type="AlphaFoldDB" id="A0A6L5YV57"/>
<organism evidence="10 11">
    <name type="scientific">Roseburia porci</name>
    <dbReference type="NCBI Taxonomy" id="2605790"/>
    <lineage>
        <taxon>Bacteria</taxon>
        <taxon>Bacillati</taxon>
        <taxon>Bacillota</taxon>
        <taxon>Clostridia</taxon>
        <taxon>Lachnospirales</taxon>
        <taxon>Lachnospiraceae</taxon>
        <taxon>Roseburia</taxon>
    </lineage>
</organism>
<dbReference type="GO" id="GO:0008324">
    <property type="term" value="F:monoatomic cation transmembrane transporter activity"/>
    <property type="evidence" value="ECO:0007669"/>
    <property type="project" value="InterPro"/>
</dbReference>
<dbReference type="Pfam" id="PF16916">
    <property type="entry name" value="ZT_dimer"/>
    <property type="match status" value="1"/>
</dbReference>
<gene>
    <name evidence="10" type="ORF">FYJ75_12605</name>
</gene>
<evidence type="ECO:0000256" key="5">
    <source>
        <dbReference type="ARBA" id="ARBA00022989"/>
    </source>
</evidence>
<evidence type="ECO:0000256" key="1">
    <source>
        <dbReference type="ARBA" id="ARBA00004141"/>
    </source>
</evidence>
<feature type="domain" description="Cation efflux protein transmembrane" evidence="8">
    <location>
        <begin position="29"/>
        <end position="221"/>
    </location>
</feature>
<feature type="transmembrane region" description="Helical" evidence="7">
    <location>
        <begin position="128"/>
        <end position="148"/>
    </location>
</feature>
<dbReference type="FunFam" id="1.20.1510.10:FF:000006">
    <property type="entry name" value="Divalent cation efflux transporter"/>
    <property type="match status" value="1"/>
</dbReference>
<evidence type="ECO:0000313" key="11">
    <source>
        <dbReference type="Proteomes" id="UP000474024"/>
    </source>
</evidence>
<dbReference type="InterPro" id="IPR027470">
    <property type="entry name" value="Cation_efflux_CTD"/>
</dbReference>
<dbReference type="NCBIfam" id="TIGR01297">
    <property type="entry name" value="CDF"/>
    <property type="match status" value="1"/>
</dbReference>
<keyword evidence="5 7" id="KW-1133">Transmembrane helix</keyword>
<evidence type="ECO:0000256" key="6">
    <source>
        <dbReference type="ARBA" id="ARBA00023136"/>
    </source>
</evidence>
<dbReference type="PANTHER" id="PTHR43840:SF15">
    <property type="entry name" value="MITOCHONDRIAL METAL TRANSPORTER 1-RELATED"/>
    <property type="match status" value="1"/>
</dbReference>
<evidence type="ECO:0000259" key="9">
    <source>
        <dbReference type="Pfam" id="PF16916"/>
    </source>
</evidence>
<evidence type="ECO:0000256" key="2">
    <source>
        <dbReference type="ARBA" id="ARBA00008114"/>
    </source>
</evidence>
<feature type="domain" description="Cation efflux protein cytoplasmic" evidence="9">
    <location>
        <begin position="225"/>
        <end position="302"/>
    </location>
</feature>
<proteinExistence type="inferred from homology"/>
<dbReference type="EMBL" id="VUNI01000027">
    <property type="protein sequence ID" value="MST75822.1"/>
    <property type="molecule type" value="Genomic_DNA"/>
</dbReference>
<reference evidence="10 11" key="1">
    <citation type="submission" date="2019-08" db="EMBL/GenBank/DDBJ databases">
        <title>In-depth cultivation of the pig gut microbiome towards novel bacterial diversity and tailored functional studies.</title>
        <authorList>
            <person name="Wylensek D."/>
            <person name="Hitch T.C.A."/>
            <person name="Clavel T."/>
        </authorList>
    </citation>
    <scope>NUCLEOTIDE SEQUENCE [LARGE SCALE GENOMIC DNA]</scope>
    <source>
        <strain evidence="10 11">MUC/MUC-530-WT-4D</strain>
    </source>
</reference>
<dbReference type="InterPro" id="IPR050291">
    <property type="entry name" value="CDF_Transporter"/>
</dbReference>
<dbReference type="InterPro" id="IPR002524">
    <property type="entry name" value="Cation_efflux"/>
</dbReference>
<comment type="caution">
    <text evidence="10">The sequence shown here is derived from an EMBL/GenBank/DDBJ whole genome shotgun (WGS) entry which is preliminary data.</text>
</comment>
<sequence length="394" mass="43514">MVGLLAKIFIPQDMPADRKRSAYGMLCGLVGIILNILLFTGKFIAGLLSNSIAITADAFNNLSDAGSSIVTLAGFKLAEQKPDSEHPFGHGRMEYVSGLIVAAIILLMAFELVKDSINKLIHPEDTEFSALVLVILIVSILVKCYMAFYNTRIGKQIGSATIHATATDSLNDCVATTVVLITTIIEHYSGFHLDGISGIFVGLFIFYGGISAAKDTLDPLLGQPPEKEFVDKIEQIVTTYDENIVGFHDLIVHDYGPGRRMVTLHAEVPADGDILKMHDIIDNIEMKLSKELGCTATIHMDPVITSDEHIQEMKNKVIDIVTGIDPVITLHDFRVVSGETHTNVIFDIVVPFRFRMSDEELTRTIKEQVKKCLGQEYFAVIQVDKDYNNLSEKR</sequence>
<feature type="transmembrane region" description="Helical" evidence="7">
    <location>
        <begin position="21"/>
        <end position="41"/>
    </location>
</feature>
<dbReference type="GO" id="GO:0016020">
    <property type="term" value="C:membrane"/>
    <property type="evidence" value="ECO:0007669"/>
    <property type="project" value="UniProtKB-SubCell"/>
</dbReference>
<dbReference type="InterPro" id="IPR027469">
    <property type="entry name" value="Cation_efflux_TMD_sf"/>
</dbReference>
<protein>
    <submittedName>
        <fullName evidence="10">Cation transporter</fullName>
    </submittedName>
</protein>
<comment type="subcellular location">
    <subcellularLocation>
        <location evidence="1">Membrane</location>
        <topology evidence="1">Multi-pass membrane protein</topology>
    </subcellularLocation>
</comment>
<evidence type="ECO:0000256" key="3">
    <source>
        <dbReference type="ARBA" id="ARBA00022448"/>
    </source>
</evidence>
<keyword evidence="3" id="KW-0813">Transport</keyword>
<evidence type="ECO:0000259" key="8">
    <source>
        <dbReference type="Pfam" id="PF01545"/>
    </source>
</evidence>
<keyword evidence="4 7" id="KW-0812">Transmembrane</keyword>
<dbReference type="PANTHER" id="PTHR43840">
    <property type="entry name" value="MITOCHONDRIAL METAL TRANSPORTER 1-RELATED"/>
    <property type="match status" value="1"/>
</dbReference>
<dbReference type="InterPro" id="IPR058533">
    <property type="entry name" value="Cation_efflux_TM"/>
</dbReference>
<comment type="similarity">
    <text evidence="2">Belongs to the cation diffusion facilitator (CDF) transporter (TC 2.A.4) family.</text>
</comment>
<dbReference type="RefSeq" id="WP_154430792.1">
    <property type="nucleotide sequence ID" value="NZ_VUNI01000027.1"/>
</dbReference>
<evidence type="ECO:0000256" key="4">
    <source>
        <dbReference type="ARBA" id="ARBA00022692"/>
    </source>
</evidence>
<dbReference type="SUPFAM" id="SSF161111">
    <property type="entry name" value="Cation efflux protein transmembrane domain-like"/>
    <property type="match status" value="1"/>
</dbReference>
<dbReference type="Pfam" id="PF01545">
    <property type="entry name" value="Cation_efflux"/>
    <property type="match status" value="1"/>
</dbReference>
<dbReference type="Proteomes" id="UP000474024">
    <property type="component" value="Unassembled WGS sequence"/>
</dbReference>